<dbReference type="Gene3D" id="3.30.710.10">
    <property type="entry name" value="Potassium Channel Kv1.1, Chain A"/>
    <property type="match status" value="1"/>
</dbReference>
<proteinExistence type="predicted"/>
<dbReference type="SUPFAM" id="SSF49599">
    <property type="entry name" value="TRAF domain-like"/>
    <property type="match status" value="1"/>
</dbReference>
<keyword evidence="2" id="KW-1185">Reference proteome</keyword>
<dbReference type="CDD" id="cd18186">
    <property type="entry name" value="BTB_POZ_ZBTB_KLHL-like"/>
    <property type="match status" value="1"/>
</dbReference>
<dbReference type="InterPro" id="IPR011333">
    <property type="entry name" value="SKP1/BTB/POZ_sf"/>
</dbReference>
<dbReference type="SMART" id="SM00225">
    <property type="entry name" value="BTB"/>
    <property type="match status" value="1"/>
</dbReference>
<reference evidence="3" key="2">
    <citation type="submission" date="2020-10" db="UniProtKB">
        <authorList>
            <consortium name="WormBaseParasite"/>
        </authorList>
    </citation>
    <scope>IDENTIFICATION</scope>
</reference>
<reference evidence="2" key="1">
    <citation type="journal article" date="2013" name="Genetics">
        <title>The draft genome and transcriptome of Panagrellus redivivus are shaped by the harsh demands of a free-living lifestyle.</title>
        <authorList>
            <person name="Srinivasan J."/>
            <person name="Dillman A.R."/>
            <person name="Macchietto M.G."/>
            <person name="Heikkinen L."/>
            <person name="Lakso M."/>
            <person name="Fracchia K.M."/>
            <person name="Antoshechkin I."/>
            <person name="Mortazavi A."/>
            <person name="Wong G."/>
            <person name="Sternberg P.W."/>
        </authorList>
    </citation>
    <scope>NUCLEOTIDE SEQUENCE [LARGE SCALE GENOMIC DNA]</scope>
    <source>
        <strain evidence="2">MT8872</strain>
    </source>
</reference>
<dbReference type="WBParaSite" id="Pan_g13584.t1">
    <property type="protein sequence ID" value="Pan_g13584.t1"/>
    <property type="gene ID" value="Pan_g13584"/>
</dbReference>
<feature type="domain" description="BTB" evidence="1">
    <location>
        <begin position="152"/>
        <end position="212"/>
    </location>
</feature>
<name>A0A7E4UW83_PANRE</name>
<accession>A0A7E4UW83</accession>
<dbReference type="Proteomes" id="UP000492821">
    <property type="component" value="Unassembled WGS sequence"/>
</dbReference>
<dbReference type="InterPro" id="IPR000210">
    <property type="entry name" value="BTB/POZ_dom"/>
</dbReference>
<dbReference type="SUPFAM" id="SSF54695">
    <property type="entry name" value="POZ domain"/>
    <property type="match status" value="1"/>
</dbReference>
<organism evidence="2 3">
    <name type="scientific">Panagrellus redivivus</name>
    <name type="common">Microworm</name>
    <dbReference type="NCBI Taxonomy" id="6233"/>
    <lineage>
        <taxon>Eukaryota</taxon>
        <taxon>Metazoa</taxon>
        <taxon>Ecdysozoa</taxon>
        <taxon>Nematoda</taxon>
        <taxon>Chromadorea</taxon>
        <taxon>Rhabditida</taxon>
        <taxon>Tylenchina</taxon>
        <taxon>Panagrolaimomorpha</taxon>
        <taxon>Panagrolaimoidea</taxon>
        <taxon>Panagrolaimidae</taxon>
        <taxon>Panagrellus</taxon>
    </lineage>
</organism>
<dbReference type="PROSITE" id="PS50097">
    <property type="entry name" value="BTB"/>
    <property type="match status" value="1"/>
</dbReference>
<evidence type="ECO:0000259" key="1">
    <source>
        <dbReference type="PROSITE" id="PS50097"/>
    </source>
</evidence>
<dbReference type="AlphaFoldDB" id="A0A7E4UW83"/>
<sequence length="318" mass="36515">MSVVNKITVSKTYDLKSSDLNCHYGTMLYGDAYEEFRIPGTDDLHYNIEIYPNGTSAADRHYLAVMVGMNAPVKASLCFKIEKTNCKHKMTRRFKSSKDCHGVKRLCTHQAIEERFPEGSKFKVTVRIQVHARVLPPIVGPEVHLVSKNQHTDMYIKIGTLRIPAHKALMASLSPMFKNVVNAKQTNFALFIREDDAHYFEVVMRLCYGYRVFNLSTAAAIRAMKVARNCQFRLVSNQLEKHIAENITIHNFYTVLDGTLFAKFPAIRKACATFYRDNKRRVENHPFFIDHEDVRDNMKAYFGPIEVPKIEGMPEIVD</sequence>
<evidence type="ECO:0000313" key="3">
    <source>
        <dbReference type="WBParaSite" id="Pan_g13584.t1"/>
    </source>
</evidence>
<protein>
    <submittedName>
        <fullName evidence="3">BTB domain-containing protein</fullName>
    </submittedName>
</protein>
<dbReference type="Pfam" id="PF00651">
    <property type="entry name" value="BTB"/>
    <property type="match status" value="1"/>
</dbReference>
<evidence type="ECO:0000313" key="2">
    <source>
        <dbReference type="Proteomes" id="UP000492821"/>
    </source>
</evidence>